<keyword evidence="2" id="KW-1185">Reference proteome</keyword>
<accession>A0A0D8Y128</accession>
<evidence type="ECO:0000313" key="1">
    <source>
        <dbReference type="EMBL" id="KJH50395.1"/>
    </source>
</evidence>
<reference evidence="1 2" key="1">
    <citation type="submission" date="2013-11" db="EMBL/GenBank/DDBJ databases">
        <title>Draft genome of the bovine lungworm Dictyocaulus viviparus.</title>
        <authorList>
            <person name="Mitreva M."/>
        </authorList>
    </citation>
    <scope>NUCLEOTIDE SEQUENCE [LARGE SCALE GENOMIC DNA]</scope>
    <source>
        <strain evidence="1 2">HannoverDv2000</strain>
    </source>
</reference>
<proteinExistence type="predicted"/>
<dbReference type="OrthoDB" id="5869077at2759"/>
<reference evidence="2" key="2">
    <citation type="journal article" date="2016" name="Sci. Rep.">
        <title>Dictyocaulus viviparus genome, variome and transcriptome elucidate lungworm biology and support future intervention.</title>
        <authorList>
            <person name="McNulty S.N."/>
            <person name="Strube C."/>
            <person name="Rosa B.A."/>
            <person name="Martin J.C."/>
            <person name="Tyagi R."/>
            <person name="Choi Y.J."/>
            <person name="Wang Q."/>
            <person name="Hallsworth Pepin K."/>
            <person name="Zhang X."/>
            <person name="Ozersky P."/>
            <person name="Wilson R.K."/>
            <person name="Sternberg P.W."/>
            <person name="Gasser R.B."/>
            <person name="Mitreva M."/>
        </authorList>
    </citation>
    <scope>NUCLEOTIDE SEQUENCE [LARGE SCALE GENOMIC DNA]</scope>
    <source>
        <strain evidence="2">HannoverDv2000</strain>
    </source>
</reference>
<organism evidence="1 2">
    <name type="scientific">Dictyocaulus viviparus</name>
    <name type="common">Bovine lungworm</name>
    <dbReference type="NCBI Taxonomy" id="29172"/>
    <lineage>
        <taxon>Eukaryota</taxon>
        <taxon>Metazoa</taxon>
        <taxon>Ecdysozoa</taxon>
        <taxon>Nematoda</taxon>
        <taxon>Chromadorea</taxon>
        <taxon>Rhabditida</taxon>
        <taxon>Rhabditina</taxon>
        <taxon>Rhabditomorpha</taxon>
        <taxon>Strongyloidea</taxon>
        <taxon>Metastrongylidae</taxon>
        <taxon>Dictyocaulus</taxon>
    </lineage>
</organism>
<dbReference type="AlphaFoldDB" id="A0A0D8Y128"/>
<evidence type="ECO:0000313" key="2">
    <source>
        <dbReference type="Proteomes" id="UP000053766"/>
    </source>
</evidence>
<name>A0A0D8Y128_DICVI</name>
<sequence length="148" mass="16885">MIRSLLGAMIEHKLNSGMLFYLAVVHLLFLMDRVFAMSCFLYARNELLLDEIIDHGLITCPQGSVGCFYYPHRQCIGKRFGILYSITGCLDNNEMCPADTMSIRKINGTTRCCFEYACNLSVYKFLHALPRSIPQHDFNKCNPCPQCV</sequence>
<dbReference type="EMBL" id="KN716207">
    <property type="protein sequence ID" value="KJH50395.1"/>
    <property type="molecule type" value="Genomic_DNA"/>
</dbReference>
<gene>
    <name evidence="1" type="ORF">DICVIV_03475</name>
</gene>
<dbReference type="Proteomes" id="UP000053766">
    <property type="component" value="Unassembled WGS sequence"/>
</dbReference>
<protein>
    <submittedName>
        <fullName evidence="1">Uncharacterized protein</fullName>
    </submittedName>
</protein>